<dbReference type="AlphaFoldDB" id="A0AAJ7C304"/>
<dbReference type="Proteomes" id="UP000694920">
    <property type="component" value="Unplaced"/>
</dbReference>
<evidence type="ECO:0000256" key="2">
    <source>
        <dbReference type="SAM" id="MobiDB-lite"/>
    </source>
</evidence>
<evidence type="ECO:0000256" key="1">
    <source>
        <dbReference type="ARBA" id="ARBA00008901"/>
    </source>
</evidence>
<feature type="region of interest" description="Disordered" evidence="2">
    <location>
        <begin position="398"/>
        <end position="420"/>
    </location>
</feature>
<dbReference type="KEGG" id="ccin:107269930"/>
<name>A0AAJ7C304_CEPCN</name>
<proteinExistence type="inferred from homology"/>
<dbReference type="InterPro" id="IPR004328">
    <property type="entry name" value="BRO1_dom"/>
</dbReference>
<dbReference type="CDD" id="cd09243">
    <property type="entry name" value="BRO1_Brox_like"/>
    <property type="match status" value="1"/>
</dbReference>
<feature type="compositionally biased region" description="Basic and acidic residues" evidence="2">
    <location>
        <begin position="398"/>
        <end position="408"/>
    </location>
</feature>
<keyword evidence="4" id="KW-1185">Reference proteome</keyword>
<dbReference type="SMART" id="SM01041">
    <property type="entry name" value="BRO1"/>
    <property type="match status" value="1"/>
</dbReference>
<dbReference type="PANTHER" id="PTHR23032:SF13">
    <property type="entry name" value="BRO1 DOMAIN-CONTAINING PROTEIN BROX"/>
    <property type="match status" value="1"/>
</dbReference>
<dbReference type="InterPro" id="IPR038898">
    <property type="entry name" value="BROX"/>
</dbReference>
<reference evidence="5" key="1">
    <citation type="submission" date="2025-08" db="UniProtKB">
        <authorList>
            <consortium name="RefSeq"/>
        </authorList>
    </citation>
    <scope>IDENTIFICATION</scope>
</reference>
<accession>A0AAJ7C304</accession>
<organism evidence="4 5">
    <name type="scientific">Cephus cinctus</name>
    <name type="common">Wheat stem sawfly</name>
    <dbReference type="NCBI Taxonomy" id="211228"/>
    <lineage>
        <taxon>Eukaryota</taxon>
        <taxon>Metazoa</taxon>
        <taxon>Ecdysozoa</taxon>
        <taxon>Arthropoda</taxon>
        <taxon>Hexapoda</taxon>
        <taxon>Insecta</taxon>
        <taxon>Pterygota</taxon>
        <taxon>Neoptera</taxon>
        <taxon>Endopterygota</taxon>
        <taxon>Hymenoptera</taxon>
        <taxon>Cephoidea</taxon>
        <taxon>Cephidae</taxon>
        <taxon>Cephus</taxon>
    </lineage>
</organism>
<evidence type="ECO:0000313" key="5">
    <source>
        <dbReference type="RefSeq" id="XP_015599867.1"/>
    </source>
</evidence>
<dbReference type="GeneID" id="107269930"/>
<feature type="compositionally biased region" description="Polar residues" evidence="2">
    <location>
        <begin position="409"/>
        <end position="420"/>
    </location>
</feature>
<evidence type="ECO:0000259" key="3">
    <source>
        <dbReference type="PROSITE" id="PS51180"/>
    </source>
</evidence>
<protein>
    <submittedName>
        <fullName evidence="5">BRO1 domain-containing protein BROX</fullName>
    </submittedName>
</protein>
<comment type="similarity">
    <text evidence="1">Belongs to the BROX family.</text>
</comment>
<feature type="domain" description="BRO1" evidence="3">
    <location>
        <begin position="9"/>
        <end position="420"/>
    </location>
</feature>
<dbReference type="InterPro" id="IPR038499">
    <property type="entry name" value="BRO1_sf"/>
</dbReference>
<dbReference type="Pfam" id="PF03097">
    <property type="entry name" value="BRO1"/>
    <property type="match status" value="1"/>
</dbReference>
<evidence type="ECO:0000313" key="4">
    <source>
        <dbReference type="Proteomes" id="UP000694920"/>
    </source>
</evidence>
<gene>
    <name evidence="5" type="primary">LOC107269930</name>
</gene>
<dbReference type="Gene3D" id="1.25.40.280">
    <property type="entry name" value="alix/aip1 like domains"/>
    <property type="match status" value="1"/>
</dbReference>
<sequence length="420" mass="47082">MAHWFHRNPLKATTVQKFEIKVSQPTDATKKLCSDLKLSRSRLLDLIRNANNSSDTIEPAFLSYLSLLYGFIWEVEPSEEQGQHVGRPNPSKLRNVLAFKWTHTLLGPTTHSSADAVYEAANMSINIGLWFMKHAAMIAGKDDINMNEAKEMHSMLRRAAGIFTFVQTEFLPQLANPPMLGSDLDPRVINAYLNQCTAEAQEVTVARAIELKHNSNLISALANETSKLFLDAANTLRPFKPEISAQWIKYLELKAAFYQSYAYNYCGENLLSMDKCGEAIKALQESEACLKKAKILCQEYGKTHGPAPRVKPDQHVVFKRLAPTVKIMLDKCNRENGLIYHDTVPGEVPTLDTKATYGLVSPIDFQMPARNSLWNFGTYRTLLGMSAAKTGREYDLPPVNEEKIHQSSKEPTNVSGCTLQ</sequence>
<dbReference type="RefSeq" id="XP_015599867.1">
    <property type="nucleotide sequence ID" value="XM_015744381.2"/>
</dbReference>
<dbReference type="PANTHER" id="PTHR23032">
    <property type="entry name" value="BRO1 DOMAIN-CONTAINING PROTEIN BROX"/>
    <property type="match status" value="1"/>
</dbReference>
<dbReference type="PROSITE" id="PS51180">
    <property type="entry name" value="BRO1"/>
    <property type="match status" value="1"/>
</dbReference>